<feature type="region of interest" description="Disordered" evidence="1">
    <location>
        <begin position="1"/>
        <end position="22"/>
    </location>
</feature>
<dbReference type="AlphaFoldDB" id="L9L0F1"/>
<proteinExistence type="predicted"/>
<dbReference type="InParanoid" id="L9L0F1"/>
<dbReference type="EMBL" id="KB320636">
    <property type="protein sequence ID" value="ELW66872.1"/>
    <property type="molecule type" value="Genomic_DNA"/>
</dbReference>
<reference evidence="3" key="2">
    <citation type="journal article" date="2013" name="Nat. Commun.">
        <title>Genome of the Chinese tree shrew.</title>
        <authorList>
            <person name="Fan Y."/>
            <person name="Huang Z.Y."/>
            <person name="Cao C.C."/>
            <person name="Chen C.S."/>
            <person name="Chen Y.X."/>
            <person name="Fan D.D."/>
            <person name="He J."/>
            <person name="Hou H.L."/>
            <person name="Hu L."/>
            <person name="Hu X.T."/>
            <person name="Jiang X.T."/>
            <person name="Lai R."/>
            <person name="Lang Y.S."/>
            <person name="Liang B."/>
            <person name="Liao S.G."/>
            <person name="Mu D."/>
            <person name="Ma Y.Y."/>
            <person name="Niu Y.Y."/>
            <person name="Sun X.Q."/>
            <person name="Xia J.Q."/>
            <person name="Xiao J."/>
            <person name="Xiong Z.Q."/>
            <person name="Xu L."/>
            <person name="Yang L."/>
            <person name="Zhang Y."/>
            <person name="Zhao W."/>
            <person name="Zhao X.D."/>
            <person name="Zheng Y.T."/>
            <person name="Zhou J.M."/>
            <person name="Zhu Y.B."/>
            <person name="Zhang G.J."/>
            <person name="Wang J."/>
            <person name="Yao Y.G."/>
        </authorList>
    </citation>
    <scope>NUCLEOTIDE SEQUENCE [LARGE SCALE GENOMIC DNA]</scope>
</reference>
<sequence>MLRRAPGPLQVQLPGTPYPSGLPHPHSGSCGCLRLVKSGIPVLNVASVAQSTLRARRCEPWESEDSLVDPGMGFLRFQRDGSKMVVTAEGE</sequence>
<protein>
    <submittedName>
        <fullName evidence="2">Uncharacterized protein</fullName>
    </submittedName>
</protein>
<keyword evidence="3" id="KW-1185">Reference proteome</keyword>
<evidence type="ECO:0000313" key="3">
    <source>
        <dbReference type="Proteomes" id="UP000011518"/>
    </source>
</evidence>
<evidence type="ECO:0000256" key="1">
    <source>
        <dbReference type="SAM" id="MobiDB-lite"/>
    </source>
</evidence>
<name>L9L0F1_TUPCH</name>
<dbReference type="Proteomes" id="UP000011518">
    <property type="component" value="Unassembled WGS sequence"/>
</dbReference>
<organism evidence="2 3">
    <name type="scientific">Tupaia chinensis</name>
    <name type="common">Chinese tree shrew</name>
    <name type="synonym">Tupaia belangeri chinensis</name>
    <dbReference type="NCBI Taxonomy" id="246437"/>
    <lineage>
        <taxon>Eukaryota</taxon>
        <taxon>Metazoa</taxon>
        <taxon>Chordata</taxon>
        <taxon>Craniata</taxon>
        <taxon>Vertebrata</taxon>
        <taxon>Euteleostomi</taxon>
        <taxon>Mammalia</taxon>
        <taxon>Eutheria</taxon>
        <taxon>Euarchontoglires</taxon>
        <taxon>Scandentia</taxon>
        <taxon>Tupaiidae</taxon>
        <taxon>Tupaia</taxon>
    </lineage>
</organism>
<gene>
    <name evidence="2" type="ORF">TREES_T100007585</name>
</gene>
<evidence type="ECO:0000313" key="2">
    <source>
        <dbReference type="EMBL" id="ELW66872.1"/>
    </source>
</evidence>
<accession>L9L0F1</accession>
<dbReference type="PROSITE" id="PS51257">
    <property type="entry name" value="PROKAR_LIPOPROTEIN"/>
    <property type="match status" value="1"/>
</dbReference>
<reference evidence="3" key="1">
    <citation type="submission" date="2012-07" db="EMBL/GenBank/DDBJ databases">
        <title>Genome of the Chinese tree shrew, a rising model animal genetically related to primates.</title>
        <authorList>
            <person name="Zhang G."/>
            <person name="Fan Y."/>
            <person name="Yao Y."/>
            <person name="Huang Z."/>
        </authorList>
    </citation>
    <scope>NUCLEOTIDE SEQUENCE [LARGE SCALE GENOMIC DNA]</scope>
</reference>